<keyword evidence="12" id="KW-1185">Reference proteome</keyword>
<feature type="binding site" evidence="8">
    <location>
        <begin position="266"/>
        <end position="269"/>
    </location>
    <ligand>
        <name>NAD(+)</name>
        <dbReference type="ChEBI" id="CHEBI:57540"/>
    </ligand>
</feature>
<feature type="binding site" evidence="8">
    <location>
        <position position="133"/>
    </location>
    <ligand>
        <name>NAD(+)</name>
        <dbReference type="ChEBI" id="CHEBI:57540"/>
    </ligand>
</feature>
<evidence type="ECO:0000256" key="6">
    <source>
        <dbReference type="PIRSR" id="PIRSR000183-1"/>
    </source>
</evidence>
<dbReference type="GO" id="GO:0000286">
    <property type="term" value="F:alanine dehydrogenase activity"/>
    <property type="evidence" value="ECO:0007669"/>
    <property type="project" value="UniProtKB-UniRule"/>
</dbReference>
<dbReference type="SMART" id="SM01003">
    <property type="entry name" value="AlaDh_PNT_N"/>
    <property type="match status" value="1"/>
</dbReference>
<dbReference type="InterPro" id="IPR008143">
    <property type="entry name" value="Ala_DH/PNT_CS2"/>
</dbReference>
<gene>
    <name evidence="11" type="primary">ald</name>
    <name evidence="11" type="ORF">SCD_n01977</name>
</gene>
<dbReference type="GO" id="GO:0000166">
    <property type="term" value="F:nucleotide binding"/>
    <property type="evidence" value="ECO:0007669"/>
    <property type="project" value="UniProtKB-KW"/>
</dbReference>
<evidence type="ECO:0000256" key="3">
    <source>
        <dbReference type="ARBA" id="ARBA00023002"/>
    </source>
</evidence>
<dbReference type="NCBIfam" id="TIGR00518">
    <property type="entry name" value="alaDH"/>
    <property type="match status" value="1"/>
</dbReference>
<name>S6ACR5_SULDS</name>
<dbReference type="Proteomes" id="UP000015559">
    <property type="component" value="Chromosome"/>
</dbReference>
<dbReference type="HOGENOM" id="CLU_003376_3_0_4"/>
<feature type="active site" description="Proton donor/acceptor" evidence="6">
    <location>
        <position position="269"/>
    </location>
</feature>
<comment type="catalytic activity">
    <reaction evidence="5">
        <text>L-alanine + NAD(+) + H2O = pyruvate + NH4(+) + NADH + H(+)</text>
        <dbReference type="Rhea" id="RHEA:18405"/>
        <dbReference type="ChEBI" id="CHEBI:15361"/>
        <dbReference type="ChEBI" id="CHEBI:15377"/>
        <dbReference type="ChEBI" id="CHEBI:15378"/>
        <dbReference type="ChEBI" id="CHEBI:28938"/>
        <dbReference type="ChEBI" id="CHEBI:57540"/>
        <dbReference type="ChEBI" id="CHEBI:57945"/>
        <dbReference type="ChEBI" id="CHEBI:57972"/>
        <dbReference type="EC" id="1.4.1.1"/>
    </reaction>
</comment>
<evidence type="ECO:0000259" key="9">
    <source>
        <dbReference type="SMART" id="SM01002"/>
    </source>
</evidence>
<organism evidence="11 12">
    <name type="scientific">Sulfuricella denitrificans (strain DSM 22764 / NBRC 105220 / skB26)</name>
    <dbReference type="NCBI Taxonomy" id="1163617"/>
    <lineage>
        <taxon>Bacteria</taxon>
        <taxon>Pseudomonadati</taxon>
        <taxon>Pseudomonadota</taxon>
        <taxon>Betaproteobacteria</taxon>
        <taxon>Nitrosomonadales</taxon>
        <taxon>Sulfuricellaceae</taxon>
        <taxon>Sulfuricella</taxon>
    </lineage>
</organism>
<dbReference type="GO" id="GO:0042853">
    <property type="term" value="P:L-alanine catabolic process"/>
    <property type="evidence" value="ECO:0007669"/>
    <property type="project" value="InterPro"/>
</dbReference>
<evidence type="ECO:0000256" key="1">
    <source>
        <dbReference type="ARBA" id="ARBA00005689"/>
    </source>
</evidence>
<dbReference type="FunFam" id="3.40.50.720:FF:000049">
    <property type="entry name" value="Alanine dehydrogenase"/>
    <property type="match status" value="1"/>
</dbReference>
<feature type="binding site" evidence="7">
    <location>
        <position position="15"/>
    </location>
    <ligand>
        <name>substrate</name>
    </ligand>
</feature>
<dbReference type="SMART" id="SM01002">
    <property type="entry name" value="AlaDh_PNT_C"/>
    <property type="match status" value="1"/>
</dbReference>
<evidence type="ECO:0000313" key="12">
    <source>
        <dbReference type="Proteomes" id="UP000015559"/>
    </source>
</evidence>
<dbReference type="EMBL" id="AP013066">
    <property type="protein sequence ID" value="BAN35788.1"/>
    <property type="molecule type" value="Genomic_DNA"/>
</dbReference>
<evidence type="ECO:0000256" key="4">
    <source>
        <dbReference type="ARBA" id="ARBA00023027"/>
    </source>
</evidence>
<feature type="active site" description="Proton donor/acceptor" evidence="6">
    <location>
        <position position="95"/>
    </location>
</feature>
<keyword evidence="3 5" id="KW-0560">Oxidoreductase</keyword>
<feature type="domain" description="Alanine dehydrogenase/pyridine nucleotide transhydrogenase N-terminal" evidence="10">
    <location>
        <begin position="4"/>
        <end position="136"/>
    </location>
</feature>
<feature type="binding site" evidence="7">
    <location>
        <position position="74"/>
    </location>
    <ligand>
        <name>substrate</name>
    </ligand>
</feature>
<accession>S6ACR5</accession>
<keyword evidence="4 5" id="KW-0520">NAD</keyword>
<evidence type="ECO:0000256" key="7">
    <source>
        <dbReference type="PIRSR" id="PIRSR000183-2"/>
    </source>
</evidence>
<evidence type="ECO:0000256" key="5">
    <source>
        <dbReference type="PIRNR" id="PIRNR000183"/>
    </source>
</evidence>
<reference evidence="11 12" key="1">
    <citation type="journal article" date="2012" name="Appl. Environ. Microbiol.">
        <title>Draft genome sequence of a psychrotolerant sulfur-oxidizing bacterium, Sulfuricella denitrificans skB26, and proteomic insights into cold adaptation.</title>
        <authorList>
            <person name="Watanabe T."/>
            <person name="Kojima H."/>
            <person name="Fukui M."/>
        </authorList>
    </citation>
    <scope>NUCLEOTIDE SEQUENCE [LARGE SCALE GENOMIC DNA]</scope>
    <source>
        <strain evidence="12">skB26</strain>
    </source>
</reference>
<dbReference type="PIRSF" id="PIRSF000183">
    <property type="entry name" value="Alanine_dh"/>
    <property type="match status" value="1"/>
</dbReference>
<dbReference type="eggNOG" id="COG0686">
    <property type="taxonomic scope" value="Bacteria"/>
</dbReference>
<dbReference type="Gene3D" id="3.40.50.720">
    <property type="entry name" value="NAD(P)-binding Rossmann-like Domain"/>
    <property type="match status" value="2"/>
</dbReference>
<dbReference type="InterPro" id="IPR007886">
    <property type="entry name" value="AlaDH/PNT_N"/>
</dbReference>
<protein>
    <recommendedName>
        <fullName evidence="2 5">Alanine dehydrogenase</fullName>
        <ecNumber evidence="2 5">1.4.1.1</ecNumber>
    </recommendedName>
</protein>
<dbReference type="KEGG" id="sdr:SCD_n01977"/>
<dbReference type="PANTHER" id="PTHR42795">
    <property type="entry name" value="ALANINE DEHYDROGENASE"/>
    <property type="match status" value="1"/>
</dbReference>
<feature type="binding site" evidence="8">
    <location>
        <begin position="297"/>
        <end position="300"/>
    </location>
    <ligand>
        <name>NAD(+)</name>
        <dbReference type="ChEBI" id="CHEBI:57540"/>
    </ligand>
</feature>
<dbReference type="CDD" id="cd05305">
    <property type="entry name" value="L-AlaDH"/>
    <property type="match status" value="1"/>
</dbReference>
<sequence length="370" mass="38762">MLIGVPKEIKDHEYRVGITPAGVRALTDAGHEVLVETRAGERIGFSDELYLAAGARIADSASEAYACPLIVKVKEPQSGEIPLLREGQVLFTYLHLAADPTLTRLLLESRIVAIAYETVSDAAGALPLLTPMSEVAGRISIQAGATALQLANGGRGVLLGGVPGVVPGKVLILGGGTVGTHAAMMALGLGADVTLMDISLPRLRYLDEVFGTRLKTRYSDAYALEELAREADLLVGSVLLPGKRAPKLISRALVKQMQPGSVLVDVAIDQGGCAETSRPTTHSSPTYIEEGVVHYCVANMPAACARSATQALTNATLPYVLAIADKGWKVALKADAGLRKGLNLHLGQVTHAGLASDLELPCISPDIALE</sequence>
<dbReference type="SUPFAM" id="SSF52283">
    <property type="entry name" value="Formate/glycerate dehydrogenase catalytic domain-like"/>
    <property type="match status" value="1"/>
</dbReference>
<evidence type="ECO:0000259" key="10">
    <source>
        <dbReference type="SMART" id="SM01003"/>
    </source>
</evidence>
<dbReference type="RefSeq" id="WP_009204983.1">
    <property type="nucleotide sequence ID" value="NC_022357.1"/>
</dbReference>
<dbReference type="SUPFAM" id="SSF51735">
    <property type="entry name" value="NAD(P)-binding Rossmann-fold domains"/>
    <property type="match status" value="1"/>
</dbReference>
<dbReference type="AlphaFoldDB" id="S6ACR5"/>
<dbReference type="OrthoDB" id="9804592at2"/>
<feature type="domain" description="Alanine dehydrogenase/pyridine nucleotide transhydrogenase NAD(H)-binding" evidence="9">
    <location>
        <begin position="148"/>
        <end position="296"/>
    </location>
</feature>
<dbReference type="InterPro" id="IPR008141">
    <property type="entry name" value="Ala_DH"/>
</dbReference>
<evidence type="ECO:0000256" key="2">
    <source>
        <dbReference type="ARBA" id="ARBA00012897"/>
    </source>
</evidence>
<evidence type="ECO:0000313" key="11">
    <source>
        <dbReference type="EMBL" id="BAN35788.1"/>
    </source>
</evidence>
<dbReference type="PANTHER" id="PTHR42795:SF1">
    <property type="entry name" value="ALANINE DEHYDROGENASE"/>
    <property type="match status" value="1"/>
</dbReference>
<feature type="binding site" evidence="8">
    <location>
        <position position="197"/>
    </location>
    <ligand>
        <name>NAD(+)</name>
        <dbReference type="ChEBI" id="CHEBI:57540"/>
    </ligand>
</feature>
<feature type="binding site" evidence="8">
    <location>
        <begin position="238"/>
        <end position="239"/>
    </location>
    <ligand>
        <name>NAD(+)</name>
        <dbReference type="ChEBI" id="CHEBI:57540"/>
    </ligand>
</feature>
<feature type="binding site" evidence="8">
    <location>
        <position position="219"/>
    </location>
    <ligand>
        <name>NAD(+)</name>
        <dbReference type="ChEBI" id="CHEBI:57540"/>
    </ligand>
</feature>
<dbReference type="EC" id="1.4.1.1" evidence="2 5"/>
<feature type="binding site" evidence="8">
    <location>
        <position position="202"/>
    </location>
    <ligand>
        <name>NAD(+)</name>
        <dbReference type="ChEBI" id="CHEBI:57540"/>
    </ligand>
</feature>
<comment type="similarity">
    <text evidence="1 5">Belongs to the AlaDH/PNT family.</text>
</comment>
<dbReference type="Pfam" id="PF05222">
    <property type="entry name" value="AlaDh_PNT_N"/>
    <property type="match status" value="1"/>
</dbReference>
<dbReference type="STRING" id="1163617.SCD_n01977"/>
<evidence type="ECO:0000256" key="8">
    <source>
        <dbReference type="PIRSR" id="PIRSR000183-3"/>
    </source>
</evidence>
<dbReference type="InterPro" id="IPR036291">
    <property type="entry name" value="NAD(P)-bd_dom_sf"/>
</dbReference>
<dbReference type="InterPro" id="IPR007698">
    <property type="entry name" value="AlaDH/PNT_NAD(H)-bd"/>
</dbReference>
<feature type="binding site" evidence="8">
    <location>
        <position position="278"/>
    </location>
    <ligand>
        <name>NAD(+)</name>
        <dbReference type="ChEBI" id="CHEBI:57540"/>
    </ligand>
</feature>
<proteinExistence type="inferred from homology"/>
<dbReference type="Pfam" id="PF01262">
    <property type="entry name" value="AlaDh_PNT_C"/>
    <property type="match status" value="1"/>
</dbReference>
<keyword evidence="8" id="KW-0547">Nucleotide-binding</keyword>
<dbReference type="PROSITE" id="PS00837">
    <property type="entry name" value="ALADH_PNT_2"/>
    <property type="match status" value="1"/>
</dbReference>
<dbReference type="GO" id="GO:0005886">
    <property type="term" value="C:plasma membrane"/>
    <property type="evidence" value="ECO:0007669"/>
    <property type="project" value="TreeGrafter"/>
</dbReference>